<protein>
    <submittedName>
        <fullName evidence="2">Uncharacterized protein</fullName>
    </submittedName>
</protein>
<keyword evidence="1" id="KW-1133">Transmembrane helix</keyword>
<keyword evidence="1" id="KW-0472">Membrane</keyword>
<gene>
    <name evidence="2" type="ORF">TKK_010759</name>
</gene>
<proteinExistence type="predicted"/>
<dbReference type="AlphaFoldDB" id="A0ABD2WQQ9"/>
<dbReference type="EMBL" id="JBJJXI010000085">
    <property type="protein sequence ID" value="KAL3395148.1"/>
    <property type="molecule type" value="Genomic_DNA"/>
</dbReference>
<evidence type="ECO:0000313" key="3">
    <source>
        <dbReference type="Proteomes" id="UP001627154"/>
    </source>
</evidence>
<name>A0ABD2WQQ9_9HYME</name>
<evidence type="ECO:0000256" key="1">
    <source>
        <dbReference type="SAM" id="Phobius"/>
    </source>
</evidence>
<dbReference type="Proteomes" id="UP001627154">
    <property type="component" value="Unassembled WGS sequence"/>
</dbReference>
<keyword evidence="3" id="KW-1185">Reference proteome</keyword>
<organism evidence="2 3">
    <name type="scientific">Trichogramma kaykai</name>
    <dbReference type="NCBI Taxonomy" id="54128"/>
    <lineage>
        <taxon>Eukaryota</taxon>
        <taxon>Metazoa</taxon>
        <taxon>Ecdysozoa</taxon>
        <taxon>Arthropoda</taxon>
        <taxon>Hexapoda</taxon>
        <taxon>Insecta</taxon>
        <taxon>Pterygota</taxon>
        <taxon>Neoptera</taxon>
        <taxon>Endopterygota</taxon>
        <taxon>Hymenoptera</taxon>
        <taxon>Apocrita</taxon>
        <taxon>Proctotrupomorpha</taxon>
        <taxon>Chalcidoidea</taxon>
        <taxon>Trichogrammatidae</taxon>
        <taxon>Trichogramma</taxon>
    </lineage>
</organism>
<feature type="transmembrane region" description="Helical" evidence="1">
    <location>
        <begin position="40"/>
        <end position="66"/>
    </location>
</feature>
<keyword evidence="1" id="KW-0812">Transmembrane</keyword>
<accession>A0ABD2WQQ9</accession>
<sequence>MACLNNNTVLRPSDTTCPLCIKNKYDCELFMYRESKWRRLCINAMIILTIVLVIVYFGLLMTLTIMNFATNRAIYEAQMHCQSVDNA</sequence>
<evidence type="ECO:0000313" key="2">
    <source>
        <dbReference type="EMBL" id="KAL3395148.1"/>
    </source>
</evidence>
<reference evidence="2 3" key="1">
    <citation type="journal article" date="2024" name="bioRxiv">
        <title>A reference genome for Trichogramma kaykai: A tiny desert-dwelling parasitoid wasp with competing sex-ratio distorters.</title>
        <authorList>
            <person name="Culotta J."/>
            <person name="Lindsey A.R."/>
        </authorList>
    </citation>
    <scope>NUCLEOTIDE SEQUENCE [LARGE SCALE GENOMIC DNA]</scope>
    <source>
        <strain evidence="2 3">KSX58</strain>
    </source>
</reference>
<comment type="caution">
    <text evidence="2">The sequence shown here is derived from an EMBL/GenBank/DDBJ whole genome shotgun (WGS) entry which is preliminary data.</text>
</comment>